<name>A0A061F8B2_THECC</name>
<gene>
    <name evidence="1" type="ORF">TCM_032195</name>
</gene>
<dbReference type="Proteomes" id="UP000026915">
    <property type="component" value="Chromosome 7"/>
</dbReference>
<sequence length="239" mass="27336">MKNLWNLKGEISISGSEIVVKAQDAWEAKLIDAQASMSWKWIATFDNNARNKEVEEVPHWRLESYKVQFVYIALFKDQRSVSPPIECYFESLLLKSVYHYYIGESAYEYVVDNFPLVVLTMQPATFQTFLVTKKFLNLEYQHCKGFQSISLLKAFNTNLSMSIPVSLQSLQMTQKVSPEAKSVTSGSTNANIHHCNMSSPKEQSMSLTVKIFFSNTMNQLEGACLCHPCAKKERYNGRQ</sequence>
<dbReference type="HOGENOM" id="CLU_1162869_0_0_1"/>
<protein>
    <submittedName>
        <fullName evidence="1">Uncharacterized protein</fullName>
    </submittedName>
</protein>
<accession>A0A061F8B2</accession>
<reference evidence="1 2" key="1">
    <citation type="journal article" date="2013" name="Genome Biol.">
        <title>The genome sequence of the most widely cultivated cacao type and its use to identify candidate genes regulating pod color.</title>
        <authorList>
            <person name="Motamayor J.C."/>
            <person name="Mockaitis K."/>
            <person name="Schmutz J."/>
            <person name="Haiminen N."/>
            <person name="Iii D.L."/>
            <person name="Cornejo O."/>
            <person name="Findley S.D."/>
            <person name="Zheng P."/>
            <person name="Utro F."/>
            <person name="Royaert S."/>
            <person name="Saski C."/>
            <person name="Jenkins J."/>
            <person name="Podicheti R."/>
            <person name="Zhao M."/>
            <person name="Scheffler B.E."/>
            <person name="Stack J.C."/>
            <person name="Feltus F.A."/>
            <person name="Mustiga G.M."/>
            <person name="Amores F."/>
            <person name="Phillips W."/>
            <person name="Marelli J.P."/>
            <person name="May G.D."/>
            <person name="Shapiro H."/>
            <person name="Ma J."/>
            <person name="Bustamante C.D."/>
            <person name="Schnell R.J."/>
            <person name="Main D."/>
            <person name="Gilbert D."/>
            <person name="Parida L."/>
            <person name="Kuhn D.N."/>
        </authorList>
    </citation>
    <scope>NUCLEOTIDE SEQUENCE [LARGE SCALE GENOMIC DNA]</scope>
    <source>
        <strain evidence="2">cv. Matina 1-6</strain>
    </source>
</reference>
<dbReference type="EMBL" id="CM001885">
    <property type="protein sequence ID" value="EOY13595.1"/>
    <property type="molecule type" value="Genomic_DNA"/>
</dbReference>
<dbReference type="AlphaFoldDB" id="A0A061F8B2"/>
<evidence type="ECO:0000313" key="2">
    <source>
        <dbReference type="Proteomes" id="UP000026915"/>
    </source>
</evidence>
<dbReference type="InParanoid" id="A0A061F8B2"/>
<proteinExistence type="predicted"/>
<keyword evidence="2" id="KW-1185">Reference proteome</keyword>
<evidence type="ECO:0000313" key="1">
    <source>
        <dbReference type="EMBL" id="EOY13595.1"/>
    </source>
</evidence>
<dbReference type="Gramene" id="EOY13595">
    <property type="protein sequence ID" value="EOY13595"/>
    <property type="gene ID" value="TCM_032195"/>
</dbReference>
<organism evidence="1 2">
    <name type="scientific">Theobroma cacao</name>
    <name type="common">Cacao</name>
    <name type="synonym">Cocoa</name>
    <dbReference type="NCBI Taxonomy" id="3641"/>
    <lineage>
        <taxon>Eukaryota</taxon>
        <taxon>Viridiplantae</taxon>
        <taxon>Streptophyta</taxon>
        <taxon>Embryophyta</taxon>
        <taxon>Tracheophyta</taxon>
        <taxon>Spermatophyta</taxon>
        <taxon>Magnoliopsida</taxon>
        <taxon>eudicotyledons</taxon>
        <taxon>Gunneridae</taxon>
        <taxon>Pentapetalae</taxon>
        <taxon>rosids</taxon>
        <taxon>malvids</taxon>
        <taxon>Malvales</taxon>
        <taxon>Malvaceae</taxon>
        <taxon>Byttnerioideae</taxon>
        <taxon>Theobroma</taxon>
    </lineage>
</organism>